<feature type="compositionally biased region" description="Polar residues" evidence="3">
    <location>
        <begin position="549"/>
        <end position="572"/>
    </location>
</feature>
<evidence type="ECO:0000256" key="3">
    <source>
        <dbReference type="SAM" id="MobiDB-lite"/>
    </source>
</evidence>
<feature type="compositionally biased region" description="Acidic residues" evidence="3">
    <location>
        <begin position="473"/>
        <end position="502"/>
    </location>
</feature>
<gene>
    <name evidence="5" type="ORF">PSALAMII_LOCUS804</name>
</gene>
<feature type="compositionally biased region" description="Acidic residues" evidence="3">
    <location>
        <begin position="415"/>
        <end position="427"/>
    </location>
</feature>
<sequence length="641" mass="71178">MRAITSSSNIYSGTFTMPSDSELSSLSSAPPTDDEANMATEEPAGIAKYFKKESETPPPKREPSPPHEYVLADNPDIAVSFYPRKLISFIGQFIVMFRARFHDVFPGTVPHYGPQDIEKGVEESPPDEGIERLLCALLGLVLNRKKEVERNHFTRPLEEAIHTHQSQWPKAWQGKNPLHGGRSFATMSPVERLQLLKALILWSLSSSEAVAAKIKESYKQTRHDDDLNQPLSVQPWGRDSLKRRYWLIEGQDDTNFRLYRESNPVLKHNTWWSIAGSIPELEGIAEKLQGEKGLNSKKLSEKIRASIPRFEASEEKRRRREYRLARKAAFIRPELGSSLYEGRTRGKKLKYTYSDDEGMFSDEQPTTRRSNRNGGPAEAPTESRRPRFTASGRQIRSRAGGLYGEALLYGQRGDADDDEFDEEEEEEVSRPQRTRTSIHPNGYSGYDAEDLEDASEVHSSANDSGNEWRGVEDDLENENDFEGDDEEEQASGDESGDIDEPESLVVQLRYGKGNSSSNPEVQIDKPPPTEDAEMKDVGETATAAPVSASARSQPTTLPQQTNSAVEQPVNTHASPPAPVAPVSTQSTPIVAVPSTVPESKLPGFASKEQMTTSVHTAQVPLSASMEVPKENSIELNGTAPS</sequence>
<dbReference type="Pfam" id="PF15612">
    <property type="entry name" value="WHIM1"/>
    <property type="match status" value="1"/>
</dbReference>
<dbReference type="InterPro" id="IPR028942">
    <property type="entry name" value="WHIM1_dom"/>
</dbReference>
<dbReference type="AlphaFoldDB" id="A0A9W4IAR2"/>
<comment type="subcellular location">
    <subcellularLocation>
        <location evidence="1">Nucleus</location>
    </subcellularLocation>
</comment>
<feature type="compositionally biased region" description="Low complexity" evidence="3">
    <location>
        <begin position="19"/>
        <end position="28"/>
    </location>
</feature>
<feature type="region of interest" description="Disordered" evidence="3">
    <location>
        <begin position="1"/>
        <end position="69"/>
    </location>
</feature>
<dbReference type="PANTHER" id="PTHR42107:SF1">
    <property type="entry name" value="WHIM1 DOMAIN-CONTAINING PROTEIN"/>
    <property type="match status" value="1"/>
</dbReference>
<accession>A0A9W4IAR2</accession>
<feature type="compositionally biased region" description="Polar residues" evidence="3">
    <location>
        <begin position="1"/>
        <end position="18"/>
    </location>
</feature>
<evidence type="ECO:0000313" key="6">
    <source>
        <dbReference type="Proteomes" id="UP001152646"/>
    </source>
</evidence>
<evidence type="ECO:0000256" key="1">
    <source>
        <dbReference type="ARBA" id="ARBA00004123"/>
    </source>
</evidence>
<name>A0A9W4IAR2_9EURO</name>
<evidence type="ECO:0000259" key="4">
    <source>
        <dbReference type="Pfam" id="PF15612"/>
    </source>
</evidence>
<evidence type="ECO:0000256" key="2">
    <source>
        <dbReference type="ARBA" id="ARBA00023242"/>
    </source>
</evidence>
<dbReference type="EMBL" id="CAJVPA010000033">
    <property type="protein sequence ID" value="CAG8252669.1"/>
    <property type="molecule type" value="Genomic_DNA"/>
</dbReference>
<proteinExistence type="predicted"/>
<feature type="region of interest" description="Disordered" evidence="3">
    <location>
        <begin position="351"/>
        <end position="399"/>
    </location>
</feature>
<reference evidence="5" key="1">
    <citation type="submission" date="2021-07" db="EMBL/GenBank/DDBJ databases">
        <authorList>
            <person name="Branca A.L. A."/>
        </authorList>
    </citation>
    <scope>NUCLEOTIDE SEQUENCE</scope>
</reference>
<organism evidence="5 6">
    <name type="scientific">Penicillium salamii</name>
    <dbReference type="NCBI Taxonomy" id="1612424"/>
    <lineage>
        <taxon>Eukaryota</taxon>
        <taxon>Fungi</taxon>
        <taxon>Dikarya</taxon>
        <taxon>Ascomycota</taxon>
        <taxon>Pezizomycotina</taxon>
        <taxon>Eurotiomycetes</taxon>
        <taxon>Eurotiomycetidae</taxon>
        <taxon>Eurotiales</taxon>
        <taxon>Aspergillaceae</taxon>
        <taxon>Penicillium</taxon>
    </lineage>
</organism>
<feature type="region of interest" description="Disordered" evidence="3">
    <location>
        <begin position="413"/>
        <end position="586"/>
    </location>
</feature>
<dbReference type="Proteomes" id="UP001152646">
    <property type="component" value="Unassembled WGS sequence"/>
</dbReference>
<protein>
    <recommendedName>
        <fullName evidence="4">WHIM1 domain-containing protein</fullName>
    </recommendedName>
</protein>
<feature type="compositionally biased region" description="Basic and acidic residues" evidence="3">
    <location>
        <begin position="50"/>
        <end position="65"/>
    </location>
</feature>
<dbReference type="PANTHER" id="PTHR42107">
    <property type="entry name" value="YALI0D24453P"/>
    <property type="match status" value="1"/>
</dbReference>
<dbReference type="OrthoDB" id="349045at2759"/>
<dbReference type="GO" id="GO:0005634">
    <property type="term" value="C:nucleus"/>
    <property type="evidence" value="ECO:0007669"/>
    <property type="project" value="UniProtKB-SubCell"/>
</dbReference>
<evidence type="ECO:0000313" key="5">
    <source>
        <dbReference type="EMBL" id="CAG8252669.1"/>
    </source>
</evidence>
<feature type="domain" description="WHIM1" evidence="4">
    <location>
        <begin position="169"/>
        <end position="210"/>
    </location>
</feature>
<keyword evidence="2" id="KW-0539">Nucleus</keyword>
<comment type="caution">
    <text evidence="5">The sequence shown here is derived from an EMBL/GenBank/DDBJ whole genome shotgun (WGS) entry which is preliminary data.</text>
</comment>